<evidence type="ECO:0000313" key="1">
    <source>
        <dbReference type="EMBL" id="KAA8798143.1"/>
    </source>
</evidence>
<evidence type="ECO:0000313" key="2">
    <source>
        <dbReference type="Proteomes" id="UP000322051"/>
    </source>
</evidence>
<name>A0AB73BQ66_9LACO</name>
<dbReference type="RefSeq" id="WP_150397827.1">
    <property type="nucleotide sequence ID" value="NZ_VUAL01000005.1"/>
</dbReference>
<sequence length="130" mass="15005">MSFELPSVTELKKMINALSDKEFNQIRTEYSAEVFYQEMKELQKRINKTYSNTITHNYITNSESSLDNKNFDSKNITPTNVDPLKESISTIKKNMQFNRKNDIFANSTTFVSSGFRKKTSLKLNEKGKAA</sequence>
<accession>A0AB73BQ66</accession>
<reference evidence="1 2" key="1">
    <citation type="submission" date="2019-09" db="EMBL/GenBank/DDBJ databases">
        <title>Comparative analysis of L. crispatus genomes revealed niche specific adaptation to different host and body sites.</title>
        <authorList>
            <person name="Pan M."/>
            <person name="Hidalgo-Cantabrana C."/>
            <person name="Barrangou R."/>
        </authorList>
    </citation>
    <scope>NUCLEOTIDE SEQUENCE [LARGE SCALE GENOMIC DNA]</scope>
    <source>
        <strain evidence="1 2">NCK973</strain>
    </source>
</reference>
<protein>
    <submittedName>
        <fullName evidence="1">Uncharacterized protein</fullName>
    </submittedName>
</protein>
<gene>
    <name evidence="1" type="ORF">F1C02_05160</name>
</gene>
<dbReference type="EMBL" id="VUAO01000011">
    <property type="protein sequence ID" value="KAA8798143.1"/>
    <property type="molecule type" value="Genomic_DNA"/>
</dbReference>
<organism evidence="1 2">
    <name type="scientific">Lactobacillus crispatus</name>
    <dbReference type="NCBI Taxonomy" id="47770"/>
    <lineage>
        <taxon>Bacteria</taxon>
        <taxon>Bacillati</taxon>
        <taxon>Bacillota</taxon>
        <taxon>Bacilli</taxon>
        <taxon>Lactobacillales</taxon>
        <taxon>Lactobacillaceae</taxon>
        <taxon>Lactobacillus</taxon>
    </lineage>
</organism>
<proteinExistence type="predicted"/>
<comment type="caution">
    <text evidence="1">The sequence shown here is derived from an EMBL/GenBank/DDBJ whole genome shotgun (WGS) entry which is preliminary data.</text>
</comment>
<dbReference type="Proteomes" id="UP000322051">
    <property type="component" value="Unassembled WGS sequence"/>
</dbReference>
<dbReference type="AlphaFoldDB" id="A0AB73BQ66"/>